<evidence type="ECO:0000313" key="1">
    <source>
        <dbReference type="EMBL" id="KTD48015.1"/>
    </source>
</evidence>
<protein>
    <recommendedName>
        <fullName evidence="3">Cofactor-independent phosphoglycerate mutase</fullName>
    </recommendedName>
</protein>
<gene>
    <name evidence="1" type="ORF">Lqui_2279</name>
</gene>
<evidence type="ECO:0000313" key="2">
    <source>
        <dbReference type="Proteomes" id="UP000054618"/>
    </source>
</evidence>
<name>A0A0W0XU84_9GAMM</name>
<dbReference type="RefSeq" id="WP_058508361.1">
    <property type="nucleotide sequence ID" value="NZ_CAAAIK010000009.1"/>
</dbReference>
<sequence length="279" mass="31973">MDIIINGVSDDCPSGASLLPTQGNYWLNILHVLDSHNENPALGDFLRRLHQLDGQWIVASPIHWEATHNDAMIVAMGQELGLSDDKARNLYLQVKQFLEEDGCSVYYHDAHLWLLNPSDKPKLQSQFLPRILHHSLLPILKNMGESLYWQRLFTEMQMLFSASSIINQNNEANVNGLWFYGEGEFHFPGKKRIFSNDVQLVSAFPQTIMSLDLQCKLDKNTVICLQNQQALDALLDKAKKKGLAVRCYWNNMACQITKQNVLIRLWRSLIHANKKKNDC</sequence>
<dbReference type="EMBL" id="LNYS01000018">
    <property type="protein sequence ID" value="KTD48015.1"/>
    <property type="molecule type" value="Genomic_DNA"/>
</dbReference>
<dbReference type="Proteomes" id="UP000054618">
    <property type="component" value="Unassembled WGS sequence"/>
</dbReference>
<reference evidence="1 2" key="1">
    <citation type="submission" date="2015-11" db="EMBL/GenBank/DDBJ databases">
        <title>Genomic analysis of 38 Legionella species identifies large and diverse effector repertoires.</title>
        <authorList>
            <person name="Burstein D."/>
            <person name="Amaro F."/>
            <person name="Zusman T."/>
            <person name="Lifshitz Z."/>
            <person name="Cohen O."/>
            <person name="Gilbert J.A."/>
            <person name="Pupko T."/>
            <person name="Shuman H.A."/>
            <person name="Segal G."/>
        </authorList>
    </citation>
    <scope>NUCLEOTIDE SEQUENCE [LARGE SCALE GENOMIC DNA]</scope>
    <source>
        <strain evidence="1 2">CDC#1442-AUS-E</strain>
    </source>
</reference>
<keyword evidence="2" id="KW-1185">Reference proteome</keyword>
<evidence type="ECO:0008006" key="3">
    <source>
        <dbReference type="Google" id="ProtNLM"/>
    </source>
</evidence>
<comment type="caution">
    <text evidence="1">The sequence shown here is derived from an EMBL/GenBank/DDBJ whole genome shotgun (WGS) entry which is preliminary data.</text>
</comment>
<proteinExistence type="predicted"/>
<dbReference type="AlphaFoldDB" id="A0A0W0XU84"/>
<accession>A0A0W0XU84</accession>
<dbReference type="STRING" id="45073.Lqui_2279"/>
<dbReference type="OrthoDB" id="5295974at2"/>
<dbReference type="PATRIC" id="fig|45073.5.peg.2408"/>
<organism evidence="1 2">
    <name type="scientific">Legionella quinlivanii</name>
    <dbReference type="NCBI Taxonomy" id="45073"/>
    <lineage>
        <taxon>Bacteria</taxon>
        <taxon>Pseudomonadati</taxon>
        <taxon>Pseudomonadota</taxon>
        <taxon>Gammaproteobacteria</taxon>
        <taxon>Legionellales</taxon>
        <taxon>Legionellaceae</taxon>
        <taxon>Legionella</taxon>
    </lineage>
</organism>